<keyword evidence="16" id="KW-1185">Reference proteome</keyword>
<evidence type="ECO:0000313" key="16">
    <source>
        <dbReference type="Proteomes" id="UP001500298"/>
    </source>
</evidence>
<dbReference type="InterPro" id="IPR012338">
    <property type="entry name" value="Beta-lactam/transpept-like"/>
</dbReference>
<dbReference type="EMBL" id="BAABJX010000065">
    <property type="protein sequence ID" value="GAA4850778.1"/>
    <property type="molecule type" value="Genomic_DNA"/>
</dbReference>
<feature type="domain" description="Penicillin-binding C-terminal" evidence="14">
    <location>
        <begin position="654"/>
        <end position="741"/>
    </location>
</feature>
<evidence type="ECO:0000256" key="1">
    <source>
        <dbReference type="ARBA" id="ARBA00004752"/>
    </source>
</evidence>
<feature type="domain" description="Glycosyl transferase family 51" evidence="13">
    <location>
        <begin position="17"/>
        <end position="185"/>
    </location>
</feature>
<evidence type="ECO:0000256" key="3">
    <source>
        <dbReference type="ARBA" id="ARBA00007739"/>
    </source>
</evidence>
<keyword evidence="4" id="KW-0121">Carboxypeptidase</keyword>
<evidence type="ECO:0000259" key="13">
    <source>
        <dbReference type="Pfam" id="PF00912"/>
    </source>
</evidence>
<evidence type="ECO:0000256" key="11">
    <source>
        <dbReference type="ARBA" id="ARBA00049902"/>
    </source>
</evidence>
<protein>
    <recommendedName>
        <fullName evidence="10">peptidoglycan glycosyltransferase</fullName>
        <ecNumber evidence="10">2.4.99.28</ecNumber>
    </recommendedName>
</protein>
<dbReference type="Proteomes" id="UP001500298">
    <property type="component" value="Unassembled WGS sequence"/>
</dbReference>
<dbReference type="NCBIfam" id="TIGR02073">
    <property type="entry name" value="PBP_1c"/>
    <property type="match status" value="1"/>
</dbReference>
<dbReference type="InterPro" id="IPR050396">
    <property type="entry name" value="Glycosyltr_51/Transpeptidase"/>
</dbReference>
<feature type="domain" description="Penicillin-binding protein transpeptidase" evidence="12">
    <location>
        <begin position="264"/>
        <end position="502"/>
    </location>
</feature>
<evidence type="ECO:0000256" key="9">
    <source>
        <dbReference type="ARBA" id="ARBA00023268"/>
    </source>
</evidence>
<dbReference type="Gene3D" id="1.10.3810.10">
    <property type="entry name" value="Biosynthetic peptidoglycan transglycosylase-like"/>
    <property type="match status" value="1"/>
</dbReference>
<evidence type="ECO:0000256" key="4">
    <source>
        <dbReference type="ARBA" id="ARBA00022645"/>
    </source>
</evidence>
<name>A0ABP9DKP3_9BACT</name>
<keyword evidence="9" id="KW-0511">Multifunctional enzyme</keyword>
<dbReference type="InterPro" id="IPR036950">
    <property type="entry name" value="PBP_transglycosylase"/>
</dbReference>
<dbReference type="InterPro" id="IPR001264">
    <property type="entry name" value="Glyco_trans_51"/>
</dbReference>
<dbReference type="PANTHER" id="PTHR32282">
    <property type="entry name" value="BINDING PROTEIN TRANSPEPTIDASE, PUTATIVE-RELATED"/>
    <property type="match status" value="1"/>
</dbReference>
<dbReference type="EC" id="2.4.99.28" evidence="10"/>
<keyword evidence="8" id="KW-0378">Hydrolase</keyword>
<keyword evidence="5" id="KW-0645">Protease</keyword>
<gene>
    <name evidence="15" type="primary">pbpC_2</name>
    <name evidence="15" type="ORF">GCM10023331_39320</name>
</gene>
<dbReference type="Pfam" id="PF00905">
    <property type="entry name" value="Transpeptidase"/>
    <property type="match status" value="1"/>
</dbReference>
<dbReference type="InterPro" id="IPR023346">
    <property type="entry name" value="Lysozyme-like_dom_sf"/>
</dbReference>
<dbReference type="SUPFAM" id="SSF53955">
    <property type="entry name" value="Lysozyme-like"/>
    <property type="match status" value="1"/>
</dbReference>
<evidence type="ECO:0000256" key="10">
    <source>
        <dbReference type="ARBA" id="ARBA00044770"/>
    </source>
</evidence>
<proteinExistence type="inferred from homology"/>
<dbReference type="InterPro" id="IPR011815">
    <property type="entry name" value="PBP_1c"/>
</dbReference>
<sequence length="746" mass="84675">MTTLESAEGDLLGAVIAEDQQWRFPASDSIPQKFETALLLFEDEYFYYHVGVNPVSIFRAIHQNFLAGRIVSGGSTISMQTVRMAYGNQKRTYPQKFLELLAALKLELYYSKKEILQQYADHAPFGGNIIGLKAASYRYFGRPAHKLSWAETAMLAVLPNNPASIFPGKNQERLKEKRDQLLHKLNERGFLSQDELYLAKQEQLPSSPKPLPQLAYHLLRRGINEGHKGSNIKSTLQTYLQKEASRKLNRYSRKMKYNQVHNAAAIILDISSGNTLAYVGNTSSTMGDHGQHVDIITSRRSPGSLLKPILYAAALDEGLMMPKQLLPDKPLFYKGFTPRNFDKAYRGMVPADDALVSSLNVPFVHLLIEYGHEKFHQKLQEVGFTHFNQPADHYGLSMILGGGETSLWEISAVYASMVRAFQNYTERPLHKWYAQEDYHPNYYTPTTPKNEQLSKDGPLRVLSIRYALEAMQRVERPDQEAGWKYYGSARNIAWKTGTSFGHRDAWAIGVNGKYLVGVWIGNADGEGRPGLTGVSAAAPLMFDLFSLVQGSLELEEYYGEEIMVCKQSGMLASKNCPDAYPMQLETYMTKGNQCQYHKVLHLNKEATHQVNSSCYAIGEMVNQEWFILPPVEAWYYQRFHPEYKNVPPFLSHCKQTDSKTYFDLIYPHSYRKVHIPIDQEGQRGHAVFEAAHEDASTNIYWHIDNQYLGSTKSTHQIAVQAPKGVHLLTLVDDLGNEIKQEFEVVD</sequence>
<dbReference type="InterPro" id="IPR001460">
    <property type="entry name" value="PCN-bd_Tpept"/>
</dbReference>
<evidence type="ECO:0000256" key="8">
    <source>
        <dbReference type="ARBA" id="ARBA00022801"/>
    </source>
</evidence>
<comment type="caution">
    <text evidence="15">The sequence shown here is derived from an EMBL/GenBank/DDBJ whole genome shotgun (WGS) entry which is preliminary data.</text>
</comment>
<dbReference type="InterPro" id="IPR009647">
    <property type="entry name" value="PBP_C"/>
</dbReference>
<keyword evidence="7" id="KW-0808">Transferase</keyword>
<keyword evidence="6" id="KW-0328">Glycosyltransferase</keyword>
<comment type="catalytic activity">
    <reaction evidence="11">
        <text>[GlcNAc-(1-&gt;4)-Mur2Ac(oyl-L-Ala-gamma-D-Glu-L-Lys-D-Ala-D-Ala)](n)-di-trans,octa-cis-undecaprenyl diphosphate + beta-D-GlcNAc-(1-&gt;4)-Mur2Ac(oyl-L-Ala-gamma-D-Glu-L-Lys-D-Ala-D-Ala)-di-trans,octa-cis-undecaprenyl diphosphate = [GlcNAc-(1-&gt;4)-Mur2Ac(oyl-L-Ala-gamma-D-Glu-L-Lys-D-Ala-D-Ala)](n+1)-di-trans,octa-cis-undecaprenyl diphosphate + di-trans,octa-cis-undecaprenyl diphosphate + H(+)</text>
        <dbReference type="Rhea" id="RHEA:23708"/>
        <dbReference type="Rhea" id="RHEA-COMP:9602"/>
        <dbReference type="Rhea" id="RHEA-COMP:9603"/>
        <dbReference type="ChEBI" id="CHEBI:15378"/>
        <dbReference type="ChEBI" id="CHEBI:58405"/>
        <dbReference type="ChEBI" id="CHEBI:60033"/>
        <dbReference type="ChEBI" id="CHEBI:78435"/>
        <dbReference type="EC" id="2.4.99.28"/>
    </reaction>
</comment>
<evidence type="ECO:0000259" key="12">
    <source>
        <dbReference type="Pfam" id="PF00905"/>
    </source>
</evidence>
<evidence type="ECO:0000256" key="6">
    <source>
        <dbReference type="ARBA" id="ARBA00022676"/>
    </source>
</evidence>
<comment type="similarity">
    <text evidence="2">In the C-terminal section; belongs to the transpeptidase family.</text>
</comment>
<dbReference type="PANTHER" id="PTHR32282:SF15">
    <property type="entry name" value="PENICILLIN-BINDING PROTEIN 1C"/>
    <property type="match status" value="1"/>
</dbReference>
<comment type="similarity">
    <text evidence="3">In the N-terminal section; belongs to the glycosyltransferase 51 family.</text>
</comment>
<evidence type="ECO:0000313" key="15">
    <source>
        <dbReference type="EMBL" id="GAA4850778.1"/>
    </source>
</evidence>
<dbReference type="Pfam" id="PF00912">
    <property type="entry name" value="Transgly"/>
    <property type="match status" value="1"/>
</dbReference>
<accession>A0ABP9DKP3</accession>
<evidence type="ECO:0000256" key="5">
    <source>
        <dbReference type="ARBA" id="ARBA00022670"/>
    </source>
</evidence>
<evidence type="ECO:0000259" key="14">
    <source>
        <dbReference type="Pfam" id="PF06832"/>
    </source>
</evidence>
<comment type="pathway">
    <text evidence="1">Cell wall biogenesis; peptidoglycan biosynthesis.</text>
</comment>
<evidence type="ECO:0000256" key="2">
    <source>
        <dbReference type="ARBA" id="ARBA00007090"/>
    </source>
</evidence>
<dbReference type="Gene3D" id="3.40.710.10">
    <property type="entry name" value="DD-peptidase/beta-lactamase superfamily"/>
    <property type="match status" value="1"/>
</dbReference>
<organism evidence="15 16">
    <name type="scientific">Algivirga pacifica</name>
    <dbReference type="NCBI Taxonomy" id="1162670"/>
    <lineage>
        <taxon>Bacteria</taxon>
        <taxon>Pseudomonadati</taxon>
        <taxon>Bacteroidota</taxon>
        <taxon>Cytophagia</taxon>
        <taxon>Cytophagales</taxon>
        <taxon>Flammeovirgaceae</taxon>
        <taxon>Algivirga</taxon>
    </lineage>
</organism>
<evidence type="ECO:0000256" key="7">
    <source>
        <dbReference type="ARBA" id="ARBA00022679"/>
    </source>
</evidence>
<dbReference type="SUPFAM" id="SSF56601">
    <property type="entry name" value="beta-lactamase/transpeptidase-like"/>
    <property type="match status" value="1"/>
</dbReference>
<dbReference type="Pfam" id="PF06832">
    <property type="entry name" value="BiPBP_C"/>
    <property type="match status" value="1"/>
</dbReference>
<reference evidence="16" key="1">
    <citation type="journal article" date="2019" name="Int. J. Syst. Evol. Microbiol.">
        <title>The Global Catalogue of Microorganisms (GCM) 10K type strain sequencing project: providing services to taxonomists for standard genome sequencing and annotation.</title>
        <authorList>
            <consortium name="The Broad Institute Genomics Platform"/>
            <consortium name="The Broad Institute Genome Sequencing Center for Infectious Disease"/>
            <person name="Wu L."/>
            <person name="Ma J."/>
        </authorList>
    </citation>
    <scope>NUCLEOTIDE SEQUENCE [LARGE SCALE GENOMIC DNA]</scope>
    <source>
        <strain evidence="16">JCM 18326</strain>
    </source>
</reference>